<keyword evidence="6" id="KW-1185">Reference proteome</keyword>
<evidence type="ECO:0000313" key="5">
    <source>
        <dbReference type="EMBL" id="KAK5648978.1"/>
    </source>
</evidence>
<evidence type="ECO:0000256" key="3">
    <source>
        <dbReference type="SAM" id="MobiDB-lite"/>
    </source>
</evidence>
<dbReference type="AlphaFoldDB" id="A0AAN7VRL8"/>
<evidence type="ECO:0000259" key="4">
    <source>
        <dbReference type="PROSITE" id="PS50102"/>
    </source>
</evidence>
<feature type="domain" description="RRM" evidence="4">
    <location>
        <begin position="6"/>
        <end position="87"/>
    </location>
</feature>
<accession>A0AAN7VRL8</accession>
<dbReference type="InterPro" id="IPR035979">
    <property type="entry name" value="RBD_domain_sf"/>
</dbReference>
<reference evidence="5 6" key="1">
    <citation type="journal article" date="2024" name="Insects">
        <title>An Improved Chromosome-Level Genome Assembly of the Firefly Pyrocoelia pectoralis.</title>
        <authorList>
            <person name="Fu X."/>
            <person name="Meyer-Rochow V.B."/>
            <person name="Ballantyne L."/>
            <person name="Zhu X."/>
        </authorList>
    </citation>
    <scope>NUCLEOTIDE SEQUENCE [LARGE SCALE GENOMIC DNA]</scope>
    <source>
        <strain evidence="5">XCY_ONT2</strain>
    </source>
</reference>
<comment type="caution">
    <text evidence="5">The sequence shown here is derived from an EMBL/GenBank/DDBJ whole genome shotgun (WGS) entry which is preliminary data.</text>
</comment>
<feature type="region of interest" description="Disordered" evidence="3">
    <location>
        <begin position="515"/>
        <end position="539"/>
    </location>
</feature>
<dbReference type="SUPFAM" id="SSF54928">
    <property type="entry name" value="RNA-binding domain, RBD"/>
    <property type="match status" value="1"/>
</dbReference>
<feature type="region of interest" description="Disordered" evidence="3">
    <location>
        <begin position="405"/>
        <end position="443"/>
    </location>
</feature>
<dbReference type="EMBL" id="JAVRBK010000002">
    <property type="protein sequence ID" value="KAK5648978.1"/>
    <property type="molecule type" value="Genomic_DNA"/>
</dbReference>
<name>A0AAN7VRL8_9COLE</name>
<dbReference type="Gene3D" id="3.30.70.330">
    <property type="match status" value="1"/>
</dbReference>
<dbReference type="InterPro" id="IPR000504">
    <property type="entry name" value="RRM_dom"/>
</dbReference>
<proteinExistence type="predicted"/>
<dbReference type="PROSITE" id="PS50102">
    <property type="entry name" value="RRM"/>
    <property type="match status" value="1"/>
</dbReference>
<dbReference type="SMART" id="SM00360">
    <property type="entry name" value="RRM"/>
    <property type="match status" value="1"/>
</dbReference>
<dbReference type="PANTHER" id="PTHR48029:SF1">
    <property type="entry name" value="NUCLEOLAR PROTEIN 8"/>
    <property type="match status" value="1"/>
</dbReference>
<gene>
    <name evidence="5" type="ORF">RI129_003870</name>
</gene>
<dbReference type="Pfam" id="PF00076">
    <property type="entry name" value="RRM_1"/>
    <property type="match status" value="1"/>
</dbReference>
<evidence type="ECO:0000256" key="1">
    <source>
        <dbReference type="ARBA" id="ARBA00022884"/>
    </source>
</evidence>
<keyword evidence="1 2" id="KW-0694">RNA-binding</keyword>
<protein>
    <recommendedName>
        <fullName evidence="4">RRM domain-containing protein</fullName>
    </recommendedName>
</protein>
<dbReference type="InterPro" id="IPR012677">
    <property type="entry name" value="Nucleotide-bd_a/b_plait_sf"/>
</dbReference>
<dbReference type="GO" id="GO:0003723">
    <property type="term" value="F:RNA binding"/>
    <property type="evidence" value="ECO:0007669"/>
    <property type="project" value="UniProtKB-UniRule"/>
</dbReference>
<evidence type="ECO:0000313" key="6">
    <source>
        <dbReference type="Proteomes" id="UP001329430"/>
    </source>
</evidence>
<evidence type="ECO:0000256" key="2">
    <source>
        <dbReference type="PROSITE-ProRule" id="PRU00176"/>
    </source>
</evidence>
<sequence length="539" mass="63165">MKLETTRLFINNLISNVNEENLRKKFSNYGNITSIEIKERNNPVGNQTAHFAYITLDIDNKALQNCINEFSTTKWKGYYVDVQVAKESFMERLKREREESSAQPTSSNGITLSNGINVNYNYIEPSSSINKVSINTNENSEVKYDKEEISDCTIKPGTKRKYEDGHTQDNAKRLQSLWLMKEGYRQQKQLIKNALSNIEVTKSNKIVFDDANVLDKSESKKLALFSEENGDDDEEVYNLNVREELEGLQGQKLMQLQSRFRNDERFKMNSRFLEEEPQEENEQDAVDMDDEKEKQMEILESVLGQKIKRHLTKNETHTSNKPTMMLRFDPSQPEHSQYEVRPDKVEKLKRKTKKVVNKTEVTPQPEVSKETFYTVESDLKQTLYGSEGFSFSKLFGDRVNEIEEETIEEHSQQRPAGIRKQSAHEANPFKYDSSEDEEDKEQKLVSEPVVEKVEKVQVKPRLWTETFFFKEDDYRLQEGFDFIKRLQLGEQENFQKVRRNLKEIVRAKVKNNLRKNRPFKRKLGGGNKKRVQVKKALKR</sequence>
<organism evidence="5 6">
    <name type="scientific">Pyrocoelia pectoralis</name>
    <dbReference type="NCBI Taxonomy" id="417401"/>
    <lineage>
        <taxon>Eukaryota</taxon>
        <taxon>Metazoa</taxon>
        <taxon>Ecdysozoa</taxon>
        <taxon>Arthropoda</taxon>
        <taxon>Hexapoda</taxon>
        <taxon>Insecta</taxon>
        <taxon>Pterygota</taxon>
        <taxon>Neoptera</taxon>
        <taxon>Endopterygota</taxon>
        <taxon>Coleoptera</taxon>
        <taxon>Polyphaga</taxon>
        <taxon>Elateriformia</taxon>
        <taxon>Elateroidea</taxon>
        <taxon>Lampyridae</taxon>
        <taxon>Lampyrinae</taxon>
        <taxon>Pyrocoelia</taxon>
    </lineage>
</organism>
<dbReference type="PANTHER" id="PTHR48029">
    <property type="entry name" value="NUCLEOLAR PROTEIN 8"/>
    <property type="match status" value="1"/>
</dbReference>
<dbReference type="Proteomes" id="UP001329430">
    <property type="component" value="Chromosome 2"/>
</dbReference>